<dbReference type="KEGG" id="hsr:HSBAA_23210"/>
<dbReference type="SUPFAM" id="SSF51569">
    <property type="entry name" value="Aldolase"/>
    <property type="match status" value="1"/>
</dbReference>
<dbReference type="PANTHER" id="PTHR46911">
    <property type="match status" value="1"/>
</dbReference>
<dbReference type="InterPro" id="IPR013785">
    <property type="entry name" value="Aldolase_TIM"/>
</dbReference>
<dbReference type="AlphaFoldDB" id="A0A455U502"/>
<evidence type="ECO:0000313" key="2">
    <source>
        <dbReference type="Proteomes" id="UP000320231"/>
    </source>
</evidence>
<name>A0A455U502_9GAMM</name>
<dbReference type="EMBL" id="AP019514">
    <property type="protein sequence ID" value="BBI61015.1"/>
    <property type="molecule type" value="Genomic_DNA"/>
</dbReference>
<dbReference type="Gene3D" id="3.20.20.70">
    <property type="entry name" value="Aldolase class I"/>
    <property type="match status" value="1"/>
</dbReference>
<organism evidence="1 2">
    <name type="scientific">Vreelandella sulfidaeris</name>
    <dbReference type="NCBI Taxonomy" id="115553"/>
    <lineage>
        <taxon>Bacteria</taxon>
        <taxon>Pseudomonadati</taxon>
        <taxon>Pseudomonadota</taxon>
        <taxon>Gammaproteobacteria</taxon>
        <taxon>Oceanospirillales</taxon>
        <taxon>Halomonadaceae</taxon>
        <taxon>Vreelandella</taxon>
    </lineage>
</organism>
<protein>
    <submittedName>
        <fullName evidence="1">Uncharacterized protein</fullName>
    </submittedName>
</protein>
<accession>A0A455U502</accession>
<dbReference type="Proteomes" id="UP000320231">
    <property type="component" value="Chromosome"/>
</dbReference>
<evidence type="ECO:0000313" key="1">
    <source>
        <dbReference type="EMBL" id="BBI61015.1"/>
    </source>
</evidence>
<sequence length="49" mass="5642">MTIQVLTQARPHLIDRTFEALQGAKNAIVHVYNATDPMFRRVVFNVDRS</sequence>
<proteinExistence type="predicted"/>
<reference evidence="1 2" key="1">
    <citation type="journal article" date="2019" name="Microbiol. Resour. Announc.">
        <title>Complete Genome Sequence of Halomonas sulfidaeris Strain Esulfide1 Isolated from a Metal Sulfide Rock at a Depth of 2,200 Meters, Obtained Using Nanopore Sequencing.</title>
        <authorList>
            <person name="Saito M."/>
            <person name="Nishigata A."/>
            <person name="Galipon J."/>
            <person name="Arakawa K."/>
        </authorList>
    </citation>
    <scope>NUCLEOTIDE SEQUENCE [LARGE SCALE GENOMIC DNA]</scope>
    <source>
        <strain evidence="1 2">ATCC BAA-803</strain>
    </source>
</reference>
<dbReference type="PANTHER" id="PTHR46911:SF1">
    <property type="entry name" value="2-ISOPROPYLMALATE SYNTHASE"/>
    <property type="match status" value="1"/>
</dbReference>
<gene>
    <name evidence="1" type="ORF">HSBAA_23210</name>
</gene>